<evidence type="ECO:0000256" key="4">
    <source>
        <dbReference type="ARBA" id="ARBA00022485"/>
    </source>
</evidence>
<dbReference type="RefSeq" id="WP_209362427.1">
    <property type="nucleotide sequence ID" value="NZ_JAGISH010000010.1"/>
</dbReference>
<evidence type="ECO:0000256" key="8">
    <source>
        <dbReference type="ARBA" id="ARBA00023004"/>
    </source>
</evidence>
<gene>
    <name evidence="13" type="ORF">J5474_16835</name>
</gene>
<dbReference type="GO" id="GO:0046872">
    <property type="term" value="F:metal ion binding"/>
    <property type="evidence" value="ECO:0007669"/>
    <property type="project" value="UniProtKB-KW"/>
</dbReference>
<dbReference type="InterPro" id="IPR009010">
    <property type="entry name" value="Asp_de-COase-like_dom_sf"/>
</dbReference>
<keyword evidence="9" id="KW-0411">Iron-sulfur</keyword>
<dbReference type="InterPro" id="IPR027467">
    <property type="entry name" value="MopterinOxRdtase_cofactor_BS"/>
</dbReference>
<dbReference type="Pfam" id="PF01568">
    <property type="entry name" value="Molydop_binding"/>
    <property type="match status" value="1"/>
</dbReference>
<comment type="cofactor">
    <cofactor evidence="2">
        <name>[4Fe-4S] cluster</name>
        <dbReference type="ChEBI" id="CHEBI:49883"/>
    </cofactor>
</comment>
<evidence type="ECO:0000256" key="5">
    <source>
        <dbReference type="ARBA" id="ARBA00022505"/>
    </source>
</evidence>
<dbReference type="PANTHER" id="PTHR43105:SF9">
    <property type="entry name" value="NADPH-FE(3+) OXIDOREDUCTASE SUBUNIT ALPHA"/>
    <property type="match status" value="1"/>
</dbReference>
<dbReference type="GO" id="GO:0016491">
    <property type="term" value="F:oxidoreductase activity"/>
    <property type="evidence" value="ECO:0007669"/>
    <property type="project" value="UniProtKB-KW"/>
</dbReference>
<keyword evidence="4" id="KW-0004">4Fe-4S</keyword>
<dbReference type="Gene3D" id="1.10.10.1100">
    <property type="entry name" value="BFD-like [2Fe-2S]-binding domain"/>
    <property type="match status" value="1"/>
</dbReference>
<dbReference type="Gene3D" id="2.20.25.90">
    <property type="entry name" value="ADC-like domains"/>
    <property type="match status" value="1"/>
</dbReference>
<keyword evidence="8" id="KW-0408">Iron</keyword>
<dbReference type="Proteomes" id="UP000675940">
    <property type="component" value="Unassembled WGS sequence"/>
</dbReference>
<dbReference type="InterPro" id="IPR050123">
    <property type="entry name" value="Prok_molybdopt-oxidoreductase"/>
</dbReference>
<evidence type="ECO:0000256" key="6">
    <source>
        <dbReference type="ARBA" id="ARBA00022723"/>
    </source>
</evidence>
<dbReference type="GO" id="GO:0042128">
    <property type="term" value="P:nitrate assimilation"/>
    <property type="evidence" value="ECO:0007669"/>
    <property type="project" value="UniProtKB-KW"/>
</dbReference>
<sequence>MDGAPLPALADDAEPRVTVKSTCAYCGVGCGVLLTPDGKGGLEVRGDPDHPANRGRLCSKGSALGETVGLAHRLLAPVVNGRATGWDDALQLVADRFRETIAEHGPDAVALYVSGQLLTEDYYVANKLAKGFMGTANIDTNSRLCMASTVAGQRRAFGTDTVPQTYEDLEEADLIVLVGSNMAWCHPVLYQRVLAARAARRTKIVVVDPRRTASCDGADLRLALEPGSDVALFNRLLADLYEGGALDATFLRHTEGFDETLAQAMNDDISVTGLAEEDVQAFVRLWRDNEKVVTVFSQGVNQSSAGSDKVNAILNCHLATGRIGKPGCGPLSVTGQPNAMGGREVGGLANMLACHLDLENADHRAAVRDFWGCDRVPEAPGLKAVDMFRAVGDGRIKALWVIHTNPAVSMPDADAVREAIRGCDFVVVSDVTAATDTARLADVLLPATAWGEKSGTVTNSDRTISRQRAVLPAPGLTRPDWAQLAEVGRRMGFKNAFDYASEAEIFREYAALSGIAGRFGKDFDISGLAGLDRAGYDALPPVRWPVSATRTGGRFFADGQFYHADGKARLVPVAWRPPVAKVGPRYPFRLNTGRIRDQWHTMTRTALSPRLAAHLAEPFLEIHPEDAADLGIGLADLCVLDSPQGRAILRARITDDVLRGQVFAPMHWTGETAPAARIDAVVAPVVDPVSGQPESKASVVKVSRMQAAWYGFAVSARNVTPTGDYWARAVTKAGHRVEMAGYAAPPNWETAAREMFGLAQAEVSILEDRAAGSARLAFREAGRLVAVLFVSPGPVAVMRDYLVQMPEVPDLTLLSGRAPADRPDPGVVVCACFDVGMNTILRAIESDGLVSVDEIGKALQAGTNCGSCRPELAALLTRVQTQTEQTPVRPTSPNLTQPKEAAE</sequence>
<dbReference type="SUPFAM" id="SSF53706">
    <property type="entry name" value="Formate dehydrogenase/DMSO reductase, domains 1-3"/>
    <property type="match status" value="1"/>
</dbReference>
<dbReference type="InterPro" id="IPR006963">
    <property type="entry name" value="Mopterin_OxRdtase_4Fe-4S_dom"/>
</dbReference>
<dbReference type="PROSITE" id="PS51669">
    <property type="entry name" value="4FE4S_MOW_BIS_MGD"/>
    <property type="match status" value="1"/>
</dbReference>
<dbReference type="SMART" id="SM00926">
    <property type="entry name" value="Molybdop_Fe4S4"/>
    <property type="match status" value="1"/>
</dbReference>
<keyword evidence="5" id="KW-0500">Molybdenum</keyword>
<keyword evidence="7" id="KW-0560">Oxidoreductase</keyword>
<evidence type="ECO:0000256" key="10">
    <source>
        <dbReference type="ARBA" id="ARBA00023063"/>
    </source>
</evidence>
<feature type="compositionally biased region" description="Polar residues" evidence="11">
    <location>
        <begin position="880"/>
        <end position="897"/>
    </location>
</feature>
<dbReference type="InterPro" id="IPR006656">
    <property type="entry name" value="Mopterin_OxRdtase"/>
</dbReference>
<organism evidence="13 14">
    <name type="scientific">Sagittula salina</name>
    <dbReference type="NCBI Taxonomy" id="2820268"/>
    <lineage>
        <taxon>Bacteria</taxon>
        <taxon>Pseudomonadati</taxon>
        <taxon>Pseudomonadota</taxon>
        <taxon>Alphaproteobacteria</taxon>
        <taxon>Rhodobacterales</taxon>
        <taxon>Roseobacteraceae</taxon>
        <taxon>Sagittula</taxon>
    </lineage>
</organism>
<dbReference type="InterPro" id="IPR006655">
    <property type="entry name" value="Mopterin_OxRdtase_prok_CS"/>
</dbReference>
<dbReference type="Pfam" id="PF04879">
    <property type="entry name" value="Molybdop_Fe4S4"/>
    <property type="match status" value="1"/>
</dbReference>
<dbReference type="PROSITE" id="PS00551">
    <property type="entry name" value="MOLYBDOPTERIN_PROK_1"/>
    <property type="match status" value="1"/>
</dbReference>
<dbReference type="Gene3D" id="2.40.40.20">
    <property type="match status" value="1"/>
</dbReference>
<dbReference type="GO" id="GO:0051539">
    <property type="term" value="F:4 iron, 4 sulfur cluster binding"/>
    <property type="evidence" value="ECO:0007669"/>
    <property type="project" value="UniProtKB-KW"/>
</dbReference>
<evidence type="ECO:0000313" key="13">
    <source>
        <dbReference type="EMBL" id="MBP0484149.1"/>
    </source>
</evidence>
<dbReference type="InterPro" id="IPR006657">
    <property type="entry name" value="MoPterin_dinucl-bd_dom"/>
</dbReference>
<dbReference type="PROSITE" id="PS00490">
    <property type="entry name" value="MOLYBDOPTERIN_PROK_2"/>
    <property type="match status" value="1"/>
</dbReference>
<dbReference type="AlphaFoldDB" id="A0A940MRN8"/>
<evidence type="ECO:0000259" key="12">
    <source>
        <dbReference type="PROSITE" id="PS51669"/>
    </source>
</evidence>
<keyword evidence="6" id="KW-0479">Metal-binding</keyword>
<keyword evidence="10" id="KW-0534">Nitrate assimilation</keyword>
<evidence type="ECO:0000256" key="9">
    <source>
        <dbReference type="ARBA" id="ARBA00023014"/>
    </source>
</evidence>
<comment type="caution">
    <text evidence="13">The sequence shown here is derived from an EMBL/GenBank/DDBJ whole genome shotgun (WGS) entry which is preliminary data.</text>
</comment>
<keyword evidence="14" id="KW-1185">Reference proteome</keyword>
<proteinExistence type="inferred from homology"/>
<dbReference type="GO" id="GO:0045333">
    <property type="term" value="P:cellular respiration"/>
    <property type="evidence" value="ECO:0007669"/>
    <property type="project" value="UniProtKB-ARBA"/>
</dbReference>
<dbReference type="CDD" id="cd02791">
    <property type="entry name" value="MopB_CT_Nitrate-R-NapA-like"/>
    <property type="match status" value="1"/>
</dbReference>
<evidence type="ECO:0000256" key="2">
    <source>
        <dbReference type="ARBA" id="ARBA00001966"/>
    </source>
</evidence>
<dbReference type="PANTHER" id="PTHR43105">
    <property type="entry name" value="RESPIRATORY NITRATE REDUCTASE"/>
    <property type="match status" value="1"/>
</dbReference>
<dbReference type="InterPro" id="IPR007419">
    <property type="entry name" value="BFD-like_2Fe2S-bd_dom"/>
</dbReference>
<comment type="similarity">
    <text evidence="3">Belongs to the prokaryotic molybdopterin-containing oxidoreductase family. NasA/NapA/NarB subfamily.</text>
</comment>
<evidence type="ECO:0000256" key="11">
    <source>
        <dbReference type="SAM" id="MobiDB-lite"/>
    </source>
</evidence>
<evidence type="ECO:0000256" key="7">
    <source>
        <dbReference type="ARBA" id="ARBA00023002"/>
    </source>
</evidence>
<dbReference type="Gene3D" id="3.40.228.10">
    <property type="entry name" value="Dimethylsulfoxide Reductase, domain 2"/>
    <property type="match status" value="1"/>
</dbReference>
<dbReference type="GO" id="GO:0043546">
    <property type="term" value="F:molybdopterin cofactor binding"/>
    <property type="evidence" value="ECO:0007669"/>
    <property type="project" value="InterPro"/>
</dbReference>
<dbReference type="Gene3D" id="3.40.50.740">
    <property type="match status" value="1"/>
</dbReference>
<dbReference type="InterPro" id="IPR041854">
    <property type="entry name" value="BFD-like_2Fe2S-bd_dom_sf"/>
</dbReference>
<name>A0A940MRN8_9RHOB</name>
<evidence type="ECO:0000256" key="3">
    <source>
        <dbReference type="ARBA" id="ARBA00008747"/>
    </source>
</evidence>
<dbReference type="GO" id="GO:1990204">
    <property type="term" value="C:oxidoreductase complex"/>
    <property type="evidence" value="ECO:0007669"/>
    <property type="project" value="UniProtKB-ARBA"/>
</dbReference>
<dbReference type="SUPFAM" id="SSF50692">
    <property type="entry name" value="ADC-like"/>
    <property type="match status" value="1"/>
</dbReference>
<reference evidence="13" key="1">
    <citation type="submission" date="2021-03" db="EMBL/GenBank/DDBJ databases">
        <title>Sagittula salina sp. nov. strain M10.9X isolated from the marine waste.</title>
        <authorList>
            <person name="Satari L."/>
            <person name="Molina-Menor E."/>
            <person name="Vidal-Verdu A."/>
            <person name="Pascual J."/>
            <person name="Pereto J."/>
            <person name="Porcar M."/>
        </authorList>
    </citation>
    <scope>NUCLEOTIDE SEQUENCE</scope>
    <source>
        <strain evidence="13">M10.9X</strain>
    </source>
</reference>
<feature type="domain" description="4Fe-4S Mo/W bis-MGD-type" evidence="12">
    <location>
        <begin position="16"/>
        <end position="72"/>
    </location>
</feature>
<protein>
    <submittedName>
        <fullName evidence="13">Molybdopterin-dependent oxidoreductase</fullName>
    </submittedName>
</protein>
<dbReference type="Pfam" id="PF00384">
    <property type="entry name" value="Molybdopterin"/>
    <property type="match status" value="1"/>
</dbReference>
<dbReference type="EMBL" id="JAGISH010000010">
    <property type="protein sequence ID" value="MBP0484149.1"/>
    <property type="molecule type" value="Genomic_DNA"/>
</dbReference>
<comment type="cofactor">
    <cofactor evidence="1">
        <name>Mo-bis(molybdopterin guanine dinucleotide)</name>
        <dbReference type="ChEBI" id="CHEBI:60539"/>
    </cofactor>
</comment>
<feature type="region of interest" description="Disordered" evidence="11">
    <location>
        <begin position="880"/>
        <end position="903"/>
    </location>
</feature>
<dbReference type="CDD" id="cd02754">
    <property type="entry name" value="MopB_Nitrate-R-NapA-like"/>
    <property type="match status" value="1"/>
</dbReference>
<dbReference type="Pfam" id="PF04324">
    <property type="entry name" value="Fer2_BFD"/>
    <property type="match status" value="1"/>
</dbReference>
<dbReference type="InterPro" id="IPR041957">
    <property type="entry name" value="CT_Nitrate-R-NapA-like"/>
</dbReference>
<dbReference type="GO" id="GO:0016020">
    <property type="term" value="C:membrane"/>
    <property type="evidence" value="ECO:0007669"/>
    <property type="project" value="TreeGrafter"/>
</dbReference>
<evidence type="ECO:0000313" key="14">
    <source>
        <dbReference type="Proteomes" id="UP000675940"/>
    </source>
</evidence>
<accession>A0A940MRN8</accession>
<evidence type="ECO:0000256" key="1">
    <source>
        <dbReference type="ARBA" id="ARBA00001942"/>
    </source>
</evidence>